<dbReference type="PANTHER" id="PTHR22777">
    <property type="entry name" value="HEMOLYSIN-RELATED"/>
    <property type="match status" value="1"/>
</dbReference>
<organism evidence="12 13">
    <name type="scientific">Sanguibacteroides justesenii</name>
    <dbReference type="NCBI Taxonomy" id="1547597"/>
    <lineage>
        <taxon>Bacteria</taxon>
        <taxon>Pseudomonadati</taxon>
        <taxon>Bacteroidota</taxon>
        <taxon>Bacteroidia</taxon>
        <taxon>Bacteroidales</taxon>
        <taxon>Porphyromonadaceae</taxon>
        <taxon>Sanguibacteroides</taxon>
    </lineage>
</organism>
<gene>
    <name evidence="12" type="ORF">BA92_13395</name>
</gene>
<dbReference type="SUPFAM" id="SSF54631">
    <property type="entry name" value="CBS-domain pair"/>
    <property type="match status" value="1"/>
</dbReference>
<evidence type="ECO:0000256" key="2">
    <source>
        <dbReference type="ARBA" id="ARBA00022692"/>
    </source>
</evidence>
<dbReference type="InterPro" id="IPR016169">
    <property type="entry name" value="FAD-bd_PCMH_sub2"/>
</dbReference>
<evidence type="ECO:0000256" key="6">
    <source>
        <dbReference type="ARBA" id="ARBA00023136"/>
    </source>
</evidence>
<comment type="subcellular location">
    <subcellularLocation>
        <location evidence="1">Membrane</location>
        <topology evidence="1">Multi-pass membrane protein</topology>
    </subcellularLocation>
</comment>
<dbReference type="SUPFAM" id="SSF56176">
    <property type="entry name" value="FAD-binding/transporter-associated domain-like"/>
    <property type="match status" value="1"/>
</dbReference>
<dbReference type="SMART" id="SM01091">
    <property type="entry name" value="CorC_HlyC"/>
    <property type="match status" value="1"/>
</dbReference>
<dbReference type="InterPro" id="IPR044751">
    <property type="entry name" value="Ion_transp-like_CBS"/>
</dbReference>
<dbReference type="Gene3D" id="3.30.465.10">
    <property type="match status" value="1"/>
</dbReference>
<evidence type="ECO:0000256" key="7">
    <source>
        <dbReference type="PROSITE-ProRule" id="PRU00703"/>
    </source>
</evidence>
<keyword evidence="6 8" id="KW-0472">Membrane</keyword>
<comment type="caution">
    <text evidence="12">The sequence shown here is derived from an EMBL/GenBank/DDBJ whole genome shotgun (WGS) entry which is preliminary data.</text>
</comment>
<evidence type="ECO:0000256" key="5">
    <source>
        <dbReference type="ARBA" id="ARBA00023122"/>
    </source>
</evidence>
<name>A0A0C3R218_9PORP</name>
<dbReference type="InterPro" id="IPR002550">
    <property type="entry name" value="CNNM"/>
</dbReference>
<sequence>MTVFFAIITCLLLSAFFSGMEIAFVASNKLRIEIDKSNKGITQTLIDLFVSNSGMYITTILVGNNVVMVIYGIFMSDYLDPRLEQIGISLGFRMFAVTLISTLIMLAVAEFLPKVIFRLRPNLFLRIFAVPVFLFYILFFPISYFSVWFGGLLLRVFTGKKLAHKEEDRAFGKIDLNNLIEEGEASGTLNEDEHDIKLFRNALDFSEVKLRECMVPRTDIVALPLDGSLDELRDLFVQTGFSRILIYKDSIDNVIGYVHSSALFHHPETIVKAVSKILIVPETMSALRLLNLFTKEQKSVAAVVDEFGVTAGMVTIEDIMEEIFGEIEDEHDHLNLKEEVLAPNEYLFSGRLEVDYLNEKYNLDLPESEEYETLAGLILYYNEDIPNEGEQVVVEGITFEILQVKSARIEEVKVMI</sequence>
<dbReference type="Pfam" id="PF00571">
    <property type="entry name" value="CBS"/>
    <property type="match status" value="2"/>
</dbReference>
<dbReference type="PANTHER" id="PTHR22777:SF17">
    <property type="entry name" value="UPF0053 PROTEIN SLL0260"/>
    <property type="match status" value="1"/>
</dbReference>
<accession>A0A0C3R218</accession>
<keyword evidence="5 7" id="KW-0129">CBS domain</keyword>
<dbReference type="Gene3D" id="3.10.580.10">
    <property type="entry name" value="CBS-domain"/>
    <property type="match status" value="1"/>
</dbReference>
<dbReference type="InterPro" id="IPR000644">
    <property type="entry name" value="CBS_dom"/>
</dbReference>
<dbReference type="Pfam" id="PF01595">
    <property type="entry name" value="CNNM"/>
    <property type="match status" value="1"/>
</dbReference>
<evidence type="ECO:0000313" key="12">
    <source>
        <dbReference type="EMBL" id="KIO42855.1"/>
    </source>
</evidence>
<keyword evidence="13" id="KW-1185">Reference proteome</keyword>
<feature type="transmembrane region" description="Helical" evidence="9">
    <location>
        <begin position="128"/>
        <end position="154"/>
    </location>
</feature>
<reference evidence="12 13" key="1">
    <citation type="submission" date="2014-07" db="EMBL/GenBank/DDBJ databases">
        <title>Porphyromonadaceae bacterium OUH 308042 = ATCC BAA-2681 = DSM 28342 draft genome.</title>
        <authorList>
            <person name="Sydenham T.V."/>
            <person name="Hasman H."/>
            <person name="Justensen U.S."/>
        </authorList>
    </citation>
    <scope>NUCLEOTIDE SEQUENCE [LARGE SCALE GENOMIC DNA]</scope>
    <source>
        <strain evidence="12 13">OUH 308042</strain>
    </source>
</reference>
<evidence type="ECO:0000256" key="8">
    <source>
        <dbReference type="PROSITE-ProRule" id="PRU01193"/>
    </source>
</evidence>
<feature type="domain" description="CNNM transmembrane" evidence="11">
    <location>
        <begin position="1"/>
        <end position="193"/>
    </location>
</feature>
<keyword evidence="2 8" id="KW-0812">Transmembrane</keyword>
<dbReference type="InterPro" id="IPR046342">
    <property type="entry name" value="CBS_dom_sf"/>
</dbReference>
<evidence type="ECO:0000259" key="10">
    <source>
        <dbReference type="PROSITE" id="PS51371"/>
    </source>
</evidence>
<dbReference type="InterPro" id="IPR005170">
    <property type="entry name" value="Transptr-assoc_dom"/>
</dbReference>
<evidence type="ECO:0000256" key="3">
    <source>
        <dbReference type="ARBA" id="ARBA00022737"/>
    </source>
</evidence>
<keyword evidence="4 8" id="KW-1133">Transmembrane helix</keyword>
<evidence type="ECO:0000256" key="4">
    <source>
        <dbReference type="ARBA" id="ARBA00022989"/>
    </source>
</evidence>
<evidence type="ECO:0000256" key="9">
    <source>
        <dbReference type="SAM" id="Phobius"/>
    </source>
</evidence>
<dbReference type="CDD" id="cd04590">
    <property type="entry name" value="CBS_pair_CorC_HlyC_assoc"/>
    <property type="match status" value="1"/>
</dbReference>
<feature type="domain" description="CBS" evidence="10">
    <location>
        <begin position="273"/>
        <end position="330"/>
    </location>
</feature>
<dbReference type="AlphaFoldDB" id="A0A0C3R218"/>
<dbReference type="EMBL" id="JPIU01000049">
    <property type="protein sequence ID" value="KIO42855.1"/>
    <property type="molecule type" value="Genomic_DNA"/>
</dbReference>
<dbReference type="Proteomes" id="UP000031980">
    <property type="component" value="Unassembled WGS sequence"/>
</dbReference>
<dbReference type="GO" id="GO:0005886">
    <property type="term" value="C:plasma membrane"/>
    <property type="evidence" value="ECO:0007669"/>
    <property type="project" value="TreeGrafter"/>
</dbReference>
<dbReference type="InterPro" id="IPR036318">
    <property type="entry name" value="FAD-bd_PCMH-like_sf"/>
</dbReference>
<dbReference type="Pfam" id="PF03471">
    <property type="entry name" value="CorC_HlyC"/>
    <property type="match status" value="1"/>
</dbReference>
<feature type="transmembrane region" description="Helical" evidence="9">
    <location>
        <begin position="86"/>
        <end position="108"/>
    </location>
</feature>
<dbReference type="PROSITE" id="PS51371">
    <property type="entry name" value="CBS"/>
    <property type="match status" value="1"/>
</dbReference>
<feature type="transmembrane region" description="Helical" evidence="9">
    <location>
        <begin position="55"/>
        <end position="74"/>
    </location>
</feature>
<evidence type="ECO:0000259" key="11">
    <source>
        <dbReference type="PROSITE" id="PS51846"/>
    </source>
</evidence>
<evidence type="ECO:0000313" key="13">
    <source>
        <dbReference type="Proteomes" id="UP000031980"/>
    </source>
</evidence>
<dbReference type="PROSITE" id="PS51846">
    <property type="entry name" value="CNNM"/>
    <property type="match status" value="1"/>
</dbReference>
<protein>
    <submittedName>
        <fullName evidence="12">Hemolysin</fullName>
    </submittedName>
</protein>
<dbReference type="GO" id="GO:0050660">
    <property type="term" value="F:flavin adenine dinucleotide binding"/>
    <property type="evidence" value="ECO:0007669"/>
    <property type="project" value="InterPro"/>
</dbReference>
<keyword evidence="3" id="KW-0677">Repeat</keyword>
<evidence type="ECO:0000256" key="1">
    <source>
        <dbReference type="ARBA" id="ARBA00004141"/>
    </source>
</evidence>
<dbReference type="RefSeq" id="WP_041505504.1">
    <property type="nucleotide sequence ID" value="NZ_JPIU01000049.1"/>
</dbReference>
<proteinExistence type="predicted"/>